<keyword evidence="3" id="KW-0732">Signal</keyword>
<organism evidence="5 6">
    <name type="scientific">Fannyhessea vaginae PB189-T1-4</name>
    <dbReference type="NCBI Taxonomy" id="866774"/>
    <lineage>
        <taxon>Bacteria</taxon>
        <taxon>Bacillati</taxon>
        <taxon>Actinomycetota</taxon>
        <taxon>Coriobacteriia</taxon>
        <taxon>Coriobacteriales</taxon>
        <taxon>Atopobiaceae</taxon>
        <taxon>Fannyhessea</taxon>
    </lineage>
</organism>
<comment type="similarity">
    <text evidence="1 4">Belongs to the bacterial solute-binding protein 9 family.</text>
</comment>
<reference evidence="5 6" key="1">
    <citation type="submission" date="2010-08" db="EMBL/GenBank/DDBJ databases">
        <authorList>
            <person name="Durkin A.S."/>
            <person name="Madupu R."/>
            <person name="Torralba M."/>
            <person name="Gillis M."/>
            <person name="Methe B."/>
            <person name="Sutton G."/>
            <person name="Nelson K.E."/>
        </authorList>
    </citation>
    <scope>NUCLEOTIDE SEQUENCE [LARGE SCALE GENOMIC DNA]</scope>
    <source>
        <strain evidence="5 6">PB189-T1-4</strain>
    </source>
</reference>
<dbReference type="PANTHER" id="PTHR42953:SF3">
    <property type="entry name" value="HIGH-AFFINITY ZINC UPTAKE SYSTEM PROTEIN ZNUA"/>
    <property type="match status" value="1"/>
</dbReference>
<evidence type="ECO:0000313" key="5">
    <source>
        <dbReference type="EMBL" id="EFL44313.1"/>
    </source>
</evidence>
<name>A0ABN0B0K6_9ACTN</name>
<sequence length="455" mass="50639">MRLRITTAYALHRMWSIKVRYSRKQFIKLAVEGMLAAAAGPSLAGCAARHHDKPVIYTSFFPVYDLVKQVAQDSAEVHSFMPPNKDPHVWEPTPRGLRDLSTADLLVVNGANMEHWVDQVRDNLPNLPVLTLSDSIDLITYHGAAAMGEFQYMARLGVGSGTYGFEFGHTHQDIMRVAFFKAEEKKPLGDMVKQGRKIMQQKGEVVAQHSTISVEDSKVYALEMGHESGYIGFTLPDDGPWVLLSDRISQDLLSYRLVKGENQDEIPVKSLMEGSSSGQDKITYDPHSWISFINAKAYCAAIHDKLCELFPANKELYREGKLNTVAQLTGLGAEYKQKFKPLTRREFVVTHNAYAYLCRDLNIKHFPLQGLTSTEAPALKTVRKAVDFCRRHNVTTVFYELGASSKGADTVAGEIGGTAVPLASMEYVSTDTGAQYGGYIGIMKDNVEKIYQSLV</sequence>
<proteinExistence type="inferred from homology"/>
<evidence type="ECO:0000256" key="1">
    <source>
        <dbReference type="ARBA" id="ARBA00011028"/>
    </source>
</evidence>
<keyword evidence="2 4" id="KW-0813">Transport</keyword>
<dbReference type="InterPro" id="IPR006127">
    <property type="entry name" value="ZnuA-like"/>
</dbReference>
<comment type="caution">
    <text evidence="5">The sequence shown here is derived from an EMBL/GenBank/DDBJ whole genome shotgun (WGS) entry which is preliminary data.</text>
</comment>
<evidence type="ECO:0000313" key="6">
    <source>
        <dbReference type="Proteomes" id="UP000004431"/>
    </source>
</evidence>
<dbReference type="PRINTS" id="PR00691">
    <property type="entry name" value="ADHESINB"/>
</dbReference>
<dbReference type="Gene3D" id="3.40.50.1980">
    <property type="entry name" value="Nitrogenase molybdenum iron protein domain"/>
    <property type="match status" value="2"/>
</dbReference>
<dbReference type="InterPro" id="IPR050492">
    <property type="entry name" value="Bact_metal-bind_prot9"/>
</dbReference>
<dbReference type="PRINTS" id="PR00690">
    <property type="entry name" value="ADHESNFAMILY"/>
</dbReference>
<accession>A0ABN0B0K6</accession>
<protein>
    <submittedName>
        <fullName evidence="5">ABC transporter, substrate-binding protein</fullName>
    </submittedName>
</protein>
<evidence type="ECO:0000256" key="2">
    <source>
        <dbReference type="ARBA" id="ARBA00022448"/>
    </source>
</evidence>
<gene>
    <name evidence="5" type="ORF">HMPREF9248_0899</name>
</gene>
<evidence type="ECO:0000256" key="3">
    <source>
        <dbReference type="ARBA" id="ARBA00022729"/>
    </source>
</evidence>
<keyword evidence="6" id="KW-1185">Reference proteome</keyword>
<dbReference type="InterPro" id="IPR006128">
    <property type="entry name" value="Lipoprotein_PsaA-like"/>
</dbReference>
<dbReference type="PANTHER" id="PTHR42953">
    <property type="entry name" value="HIGH-AFFINITY ZINC UPTAKE SYSTEM PROTEIN ZNUA-RELATED"/>
    <property type="match status" value="1"/>
</dbReference>
<dbReference type="SUPFAM" id="SSF53807">
    <property type="entry name" value="Helical backbone' metal receptor"/>
    <property type="match status" value="1"/>
</dbReference>
<dbReference type="InterPro" id="IPR006129">
    <property type="entry name" value="AdhesinB"/>
</dbReference>
<evidence type="ECO:0000256" key="4">
    <source>
        <dbReference type="RuleBase" id="RU003512"/>
    </source>
</evidence>
<dbReference type="Pfam" id="PF01297">
    <property type="entry name" value="ZnuA"/>
    <property type="match status" value="1"/>
</dbReference>
<dbReference type="EMBL" id="AEDQ01000017">
    <property type="protein sequence ID" value="EFL44313.1"/>
    <property type="molecule type" value="Genomic_DNA"/>
</dbReference>
<dbReference type="Proteomes" id="UP000004431">
    <property type="component" value="Unassembled WGS sequence"/>
</dbReference>